<dbReference type="Pfam" id="PF13708">
    <property type="entry name" value="DUF4942"/>
    <property type="match status" value="1"/>
</dbReference>
<dbReference type="Gene3D" id="3.40.50.150">
    <property type="entry name" value="Vaccinia Virus protein VP39"/>
    <property type="match status" value="1"/>
</dbReference>
<dbReference type="InterPro" id="IPR029063">
    <property type="entry name" value="SAM-dependent_MTases_sf"/>
</dbReference>
<dbReference type="CDD" id="cd02440">
    <property type="entry name" value="AdoMet_MTases"/>
    <property type="match status" value="1"/>
</dbReference>
<dbReference type="GO" id="GO:0008168">
    <property type="term" value="F:methyltransferase activity"/>
    <property type="evidence" value="ECO:0007669"/>
    <property type="project" value="UniProtKB-KW"/>
</dbReference>
<keyword evidence="2" id="KW-0808">Transferase</keyword>
<dbReference type="AlphaFoldDB" id="A0A316JHX9"/>
<dbReference type="Pfam" id="PF13489">
    <property type="entry name" value="Methyltransf_23"/>
    <property type="match status" value="1"/>
</dbReference>
<accession>A0A316JHX9</accession>
<dbReference type="GO" id="GO:0032259">
    <property type="term" value="P:methylation"/>
    <property type="evidence" value="ECO:0007669"/>
    <property type="project" value="UniProtKB-KW"/>
</dbReference>
<dbReference type="GO" id="GO:0003676">
    <property type="term" value="F:nucleic acid binding"/>
    <property type="evidence" value="ECO:0007669"/>
    <property type="project" value="InterPro"/>
</dbReference>
<evidence type="ECO:0000259" key="1">
    <source>
        <dbReference type="Pfam" id="PF13708"/>
    </source>
</evidence>
<gene>
    <name evidence="2" type="ORF">DKP76_07210</name>
</gene>
<sequence>MTYNAPARQSTVLDIIDEYERKIDNVDAAIKAYEGACIAVEMAGTIMGTYVNPVLRGRAHVSANEMRKNLRASGWKTLYNRCQIDRIASAKDKKLFERTLADPPELTFDNAKATFGPYLENPRSHILRGLAEVFADLDPAYKSHSKVKIGVKGLPKRVIISGLGSIHGYGRDRLRDVLNALAAYQGKPLIEYHELSLILEDGDTLRVTREVPKGNTARQRAGSDETETIIGRDVWLKRYANGNGHLYFGPDAQRDINMALAEFYGDVLPDAEEDDAKPRASTAVSKDLQFYWTPDAVIDRALEFAGVYNLTEWRHNPPEPSNILEPSCGDGRIMDAIRARGHHVFGIEYHAGRAAQARAKGHNVLTANFLEQPAAPEFDTVVMNPPFYGRHYVKHVRHALKFLKPGGTLVSILPATAHYDHGELKGEWRDLPVASFAEAGTNVPTGMLKMHAPANDNFRSAA</sequence>
<dbReference type="SUPFAM" id="SSF53335">
    <property type="entry name" value="S-adenosyl-L-methionine-dependent methyltransferases"/>
    <property type="match status" value="1"/>
</dbReference>
<organism evidence="2 3">
    <name type="scientific">Falsochrobactrum shanghaiense</name>
    <dbReference type="NCBI Taxonomy" id="2201899"/>
    <lineage>
        <taxon>Bacteria</taxon>
        <taxon>Pseudomonadati</taxon>
        <taxon>Pseudomonadota</taxon>
        <taxon>Alphaproteobacteria</taxon>
        <taxon>Hyphomicrobiales</taxon>
        <taxon>Brucellaceae</taxon>
        <taxon>Falsochrobactrum</taxon>
    </lineage>
</organism>
<dbReference type="OrthoDB" id="270332at2"/>
<name>A0A316JHX9_9HYPH</name>
<dbReference type="PRINTS" id="PR00507">
    <property type="entry name" value="N12N6MTFRASE"/>
</dbReference>
<dbReference type="RefSeq" id="WP_109705737.1">
    <property type="nucleotide sequence ID" value="NZ_QGDB01000002.1"/>
</dbReference>
<dbReference type="InterPro" id="IPR031339">
    <property type="entry name" value="DUF4942"/>
</dbReference>
<feature type="domain" description="DUF4942" evidence="1">
    <location>
        <begin position="68"/>
        <end position="266"/>
    </location>
</feature>
<proteinExistence type="predicted"/>
<dbReference type="PROSITE" id="PS00092">
    <property type="entry name" value="N6_MTASE"/>
    <property type="match status" value="1"/>
</dbReference>
<dbReference type="InterPro" id="IPR002052">
    <property type="entry name" value="DNA_methylase_N6_adenine_CS"/>
</dbReference>
<keyword evidence="2" id="KW-0489">Methyltransferase</keyword>
<dbReference type="EMBL" id="QGDB01000002">
    <property type="protein sequence ID" value="PWL18843.1"/>
    <property type="molecule type" value="Genomic_DNA"/>
</dbReference>
<reference evidence="2 3" key="1">
    <citation type="submission" date="2018-05" db="EMBL/GenBank/DDBJ databases">
        <title>Comparative genomic sequence analysis between strain HN4 and CCM 8460T (Falsochrobactrum ovis) will provide more evidence to prove that HN4 is a new species of Falsochrobactrum.</title>
        <authorList>
            <person name="Lyu W."/>
            <person name="Sun L."/>
            <person name="Yao L."/>
        </authorList>
    </citation>
    <scope>NUCLEOTIDE SEQUENCE [LARGE SCALE GENOMIC DNA]</scope>
    <source>
        <strain evidence="2 3">HN4</strain>
    </source>
</reference>
<protein>
    <submittedName>
        <fullName evidence="2">SAM-dependent methyltransferase</fullName>
    </submittedName>
</protein>
<evidence type="ECO:0000313" key="3">
    <source>
        <dbReference type="Proteomes" id="UP000245865"/>
    </source>
</evidence>
<evidence type="ECO:0000313" key="2">
    <source>
        <dbReference type="EMBL" id="PWL18843.1"/>
    </source>
</evidence>
<dbReference type="Proteomes" id="UP000245865">
    <property type="component" value="Unassembled WGS sequence"/>
</dbReference>
<keyword evidence="3" id="KW-1185">Reference proteome</keyword>
<comment type="caution">
    <text evidence="2">The sequence shown here is derived from an EMBL/GenBank/DDBJ whole genome shotgun (WGS) entry which is preliminary data.</text>
</comment>